<dbReference type="InterPro" id="IPR016159">
    <property type="entry name" value="Cullin_repeat-like_dom_sf"/>
</dbReference>
<dbReference type="GO" id="GO:0006511">
    <property type="term" value="P:ubiquitin-dependent protein catabolic process"/>
    <property type="evidence" value="ECO:0007669"/>
    <property type="project" value="InterPro"/>
</dbReference>
<evidence type="ECO:0000259" key="7">
    <source>
        <dbReference type="Pfam" id="PF00888"/>
    </source>
</evidence>
<dbReference type="InterPro" id="IPR001373">
    <property type="entry name" value="Cullin_N"/>
</dbReference>
<comment type="similarity">
    <text evidence="2">Belongs to the cullin family.</text>
</comment>
<keyword evidence="4" id="KW-0833">Ubl conjugation pathway</keyword>
<proteinExistence type="inferred from homology"/>
<evidence type="ECO:0000256" key="4">
    <source>
        <dbReference type="ARBA" id="ARBA00022786"/>
    </source>
</evidence>
<evidence type="ECO:0000256" key="3">
    <source>
        <dbReference type="ARBA" id="ARBA00022499"/>
    </source>
</evidence>
<evidence type="ECO:0000313" key="8">
    <source>
        <dbReference type="EMBL" id="LAB25078.1"/>
    </source>
</evidence>
<feature type="domain" description="Cullin N-terminal" evidence="7">
    <location>
        <begin position="1"/>
        <end position="77"/>
    </location>
</feature>
<dbReference type="EMBL" id="IACM01047772">
    <property type="protein sequence ID" value="LAB25078.1"/>
    <property type="molecule type" value="Transcribed_RNA"/>
</dbReference>
<evidence type="ECO:0000256" key="2">
    <source>
        <dbReference type="ARBA" id="ARBA00006019"/>
    </source>
</evidence>
<evidence type="ECO:0000256" key="1">
    <source>
        <dbReference type="ARBA" id="ARBA00004906"/>
    </source>
</evidence>
<dbReference type="SUPFAM" id="SSF74788">
    <property type="entry name" value="Cullin repeat-like"/>
    <property type="match status" value="1"/>
</dbReference>
<comment type="pathway">
    <text evidence="1">Protein modification; protein ubiquitination.</text>
</comment>
<reference evidence="8" key="1">
    <citation type="submission" date="2017-07" db="EMBL/GenBank/DDBJ databases">
        <authorList>
            <person name="Mikheyev A."/>
            <person name="Grau M."/>
        </authorList>
    </citation>
    <scope>NUCLEOTIDE SEQUENCE</scope>
    <source>
        <tissue evidence="8">Venom_gland</tissue>
    </source>
</reference>
<organism evidence="8">
    <name type="scientific">Micrurus spixii</name>
    <name type="common">Amazon coral snake</name>
    <dbReference type="NCBI Taxonomy" id="129469"/>
    <lineage>
        <taxon>Eukaryota</taxon>
        <taxon>Metazoa</taxon>
        <taxon>Chordata</taxon>
        <taxon>Craniata</taxon>
        <taxon>Vertebrata</taxon>
        <taxon>Euteleostomi</taxon>
        <taxon>Lepidosauria</taxon>
        <taxon>Squamata</taxon>
        <taxon>Bifurcata</taxon>
        <taxon>Unidentata</taxon>
        <taxon>Episquamata</taxon>
        <taxon>Toxicofera</taxon>
        <taxon>Serpentes</taxon>
        <taxon>Colubroidea</taxon>
        <taxon>Elapidae</taxon>
        <taxon>Elapinae</taxon>
        <taxon>Micrurus</taxon>
    </lineage>
</organism>
<evidence type="ECO:0000256" key="5">
    <source>
        <dbReference type="ARBA" id="ARBA00022843"/>
    </source>
</evidence>
<name>A0A2D4LW21_9SAUR</name>
<keyword evidence="3" id="KW-1017">Isopeptide bond</keyword>
<sequence>MFSLMDKVPNGIEPMLKDLEEHIVNAGLADMVAAAETITTDSEKYVEQLLTLFNRFSKLVKEAFQDDPRFLTARDKVSYQLVLHSFFENTCLHVFGFFKTK</sequence>
<dbReference type="Pfam" id="PF00888">
    <property type="entry name" value="Cullin"/>
    <property type="match status" value="1"/>
</dbReference>
<evidence type="ECO:0000256" key="6">
    <source>
        <dbReference type="ARBA" id="ARBA00040451"/>
    </source>
</evidence>
<dbReference type="FunFam" id="1.20.1310.10:FF:000014">
    <property type="entry name" value="Cullin 5"/>
    <property type="match status" value="1"/>
</dbReference>
<dbReference type="GO" id="GO:0031625">
    <property type="term" value="F:ubiquitin protein ligase binding"/>
    <property type="evidence" value="ECO:0007669"/>
    <property type="project" value="InterPro"/>
</dbReference>
<accession>A0A2D4LW21</accession>
<dbReference type="Gene3D" id="1.20.1310.10">
    <property type="entry name" value="Cullin Repeats"/>
    <property type="match status" value="1"/>
</dbReference>
<protein>
    <recommendedName>
        <fullName evidence="6">Cullin-5</fullName>
    </recommendedName>
</protein>
<reference evidence="8" key="2">
    <citation type="submission" date="2017-11" db="EMBL/GenBank/DDBJ databases">
        <title>Coralsnake Venomics: Analyses of Venom Gland Transcriptomes and Proteomes of Six Brazilian Taxa.</title>
        <authorList>
            <person name="Aird S.D."/>
            <person name="Jorge da Silva N."/>
            <person name="Qiu L."/>
            <person name="Villar-Briones A."/>
            <person name="Aparecida-Saddi V."/>
            <person name="Campos-Telles M.P."/>
            <person name="Grau M."/>
            <person name="Mikheyev A.S."/>
        </authorList>
    </citation>
    <scope>NUCLEOTIDE SEQUENCE</scope>
    <source>
        <tissue evidence="8">Venom_gland</tissue>
    </source>
</reference>
<dbReference type="AlphaFoldDB" id="A0A2D4LW21"/>
<keyword evidence="5" id="KW-0832">Ubl conjugation</keyword>